<dbReference type="OrthoDB" id="4126315at2759"/>
<dbReference type="SUPFAM" id="SSF54909">
    <property type="entry name" value="Dimeric alpha+beta barrel"/>
    <property type="match status" value="1"/>
</dbReference>
<name>A0A5N7AGQ5_9EURO</name>
<dbReference type="Proteomes" id="UP000326268">
    <property type="component" value="Unassembled WGS sequence"/>
</dbReference>
<dbReference type="RefSeq" id="XP_031932132.1">
    <property type="nucleotide sequence ID" value="XM_032071796.1"/>
</dbReference>
<evidence type="ECO:0000313" key="2">
    <source>
        <dbReference type="Proteomes" id="UP000326268"/>
    </source>
</evidence>
<organism evidence="1 2">
    <name type="scientific">Aspergillus caelatus</name>
    <dbReference type="NCBI Taxonomy" id="61420"/>
    <lineage>
        <taxon>Eukaryota</taxon>
        <taxon>Fungi</taxon>
        <taxon>Dikarya</taxon>
        <taxon>Ascomycota</taxon>
        <taxon>Pezizomycotina</taxon>
        <taxon>Eurotiomycetes</taxon>
        <taxon>Eurotiomycetidae</taxon>
        <taxon>Eurotiales</taxon>
        <taxon>Aspergillaceae</taxon>
        <taxon>Aspergillus</taxon>
        <taxon>Aspergillus subgen. Circumdati</taxon>
    </lineage>
</organism>
<proteinExistence type="predicted"/>
<protein>
    <recommendedName>
        <fullName evidence="3">ABM domain-containing protein</fullName>
    </recommendedName>
</protein>
<dbReference type="AlphaFoldDB" id="A0A5N7AGQ5"/>
<accession>A0A5N7AGQ5</accession>
<sequence length="127" mass="14395">MSTPSESLSLQVTIHLNPEDLPKFWTAMKPAYEAVTAEPECTFFELYQEPDSPGTISYSGGTFMTKCEFIRSASKEWLIGVQLKKPYYHDYLAVTEPLFVKPREVKLLKRVGEPFVMVKKANGGLLE</sequence>
<reference evidence="1 2" key="1">
    <citation type="submission" date="2019-04" db="EMBL/GenBank/DDBJ databases">
        <title>Friends and foes A comparative genomics studyof 23 Aspergillus species from section Flavi.</title>
        <authorList>
            <consortium name="DOE Joint Genome Institute"/>
            <person name="Kjaerbolling I."/>
            <person name="Vesth T."/>
            <person name="Frisvad J.C."/>
            <person name="Nybo J.L."/>
            <person name="Theobald S."/>
            <person name="Kildgaard S."/>
            <person name="Isbrandt T."/>
            <person name="Kuo A."/>
            <person name="Sato A."/>
            <person name="Lyhne E.K."/>
            <person name="Kogle M.E."/>
            <person name="Wiebenga A."/>
            <person name="Kun R.S."/>
            <person name="Lubbers R.J."/>
            <person name="Makela M.R."/>
            <person name="Barry K."/>
            <person name="Chovatia M."/>
            <person name="Clum A."/>
            <person name="Daum C."/>
            <person name="Haridas S."/>
            <person name="He G."/>
            <person name="LaButti K."/>
            <person name="Lipzen A."/>
            <person name="Mondo S."/>
            <person name="Riley R."/>
            <person name="Salamov A."/>
            <person name="Simmons B.A."/>
            <person name="Magnuson J.K."/>
            <person name="Henrissat B."/>
            <person name="Mortensen U.H."/>
            <person name="Larsen T.O."/>
            <person name="Devries R.P."/>
            <person name="Grigoriev I.V."/>
            <person name="Machida M."/>
            <person name="Baker S.E."/>
            <person name="Andersen M.R."/>
        </authorList>
    </citation>
    <scope>NUCLEOTIDE SEQUENCE [LARGE SCALE GENOMIC DNA]</scope>
    <source>
        <strain evidence="1 2">CBS 763.97</strain>
    </source>
</reference>
<evidence type="ECO:0000313" key="1">
    <source>
        <dbReference type="EMBL" id="KAE8369051.1"/>
    </source>
</evidence>
<dbReference type="GeneID" id="43656242"/>
<dbReference type="InterPro" id="IPR011008">
    <property type="entry name" value="Dimeric_a/b-barrel"/>
</dbReference>
<dbReference type="Gene3D" id="3.30.70.100">
    <property type="match status" value="1"/>
</dbReference>
<keyword evidence="2" id="KW-1185">Reference proteome</keyword>
<gene>
    <name evidence="1" type="ORF">BDV27DRAFT_153502</name>
</gene>
<evidence type="ECO:0008006" key="3">
    <source>
        <dbReference type="Google" id="ProtNLM"/>
    </source>
</evidence>
<dbReference type="EMBL" id="ML737578">
    <property type="protein sequence ID" value="KAE8369051.1"/>
    <property type="molecule type" value="Genomic_DNA"/>
</dbReference>